<sequence>MQENAPHDPKDTREIREATTTRGLLGEIVRFAIIVLPIVFFIRVFIAQPFIVSGGSMDPTFATGQYLIIDELSYRFSTPERGEVIVFRYPKDPSRFYIKRIIGLPDETVTINNGAVAISTKANPIGFALDENYIQFSKDESSVKKLGPNEYFVMGDNRAASSDSRSWGPVNQDMIIGRVLLRLLPIANAGINPGNIDYQL</sequence>
<reference evidence="9 10" key="1">
    <citation type="journal article" date="2016" name="Environ. Microbiol.">
        <title>Genomic resolution of a cold subsurface aquifer community provides metabolic insights for novel microbes adapted to high CO concentrations.</title>
        <authorList>
            <person name="Probst A.J."/>
            <person name="Castelle C.J."/>
            <person name="Singh A."/>
            <person name="Brown C.T."/>
            <person name="Anantharaman K."/>
            <person name="Sharon I."/>
            <person name="Hug L.A."/>
            <person name="Burstein D."/>
            <person name="Emerson J.B."/>
            <person name="Thomas B.C."/>
            <person name="Banfield J.F."/>
        </authorList>
    </citation>
    <scope>NUCLEOTIDE SEQUENCE [LARGE SCALE GENOMIC DNA]</scope>
    <source>
        <strain evidence="9">CG1_02_47_685</strain>
    </source>
</reference>
<dbReference type="PANTHER" id="PTHR43390:SF1">
    <property type="entry name" value="CHLOROPLAST PROCESSING PEPTIDASE"/>
    <property type="match status" value="1"/>
</dbReference>
<keyword evidence="7" id="KW-1133">Transmembrane helix</keyword>
<proteinExistence type="inferred from homology"/>
<feature type="domain" description="Peptidase S26" evidence="8">
    <location>
        <begin position="27"/>
        <end position="182"/>
    </location>
</feature>
<evidence type="ECO:0000259" key="8">
    <source>
        <dbReference type="Pfam" id="PF10502"/>
    </source>
</evidence>
<comment type="catalytic activity">
    <reaction evidence="1 7">
        <text>Cleavage of hydrophobic, N-terminal signal or leader sequences from secreted and periplasmic proteins.</text>
        <dbReference type="EC" id="3.4.21.89"/>
    </reaction>
</comment>
<dbReference type="AlphaFoldDB" id="A0A1J4V7Y9"/>
<evidence type="ECO:0000256" key="2">
    <source>
        <dbReference type="ARBA" id="ARBA00009370"/>
    </source>
</evidence>
<dbReference type="EMBL" id="MNVO01000047">
    <property type="protein sequence ID" value="OIO32139.1"/>
    <property type="molecule type" value="Genomic_DNA"/>
</dbReference>
<comment type="subcellular location">
    <subcellularLocation>
        <location evidence="7">Membrane</location>
        <topology evidence="7">Single-pass type II membrane protein</topology>
    </subcellularLocation>
</comment>
<dbReference type="Proteomes" id="UP000183206">
    <property type="component" value="Unassembled WGS sequence"/>
</dbReference>
<dbReference type="NCBIfam" id="TIGR02227">
    <property type="entry name" value="sigpep_I_bact"/>
    <property type="match status" value="1"/>
</dbReference>
<evidence type="ECO:0000256" key="6">
    <source>
        <dbReference type="PIRSR" id="PIRSR600223-1"/>
    </source>
</evidence>
<dbReference type="InterPro" id="IPR019758">
    <property type="entry name" value="Pept_S26A_signal_pept_1_CS"/>
</dbReference>
<dbReference type="InterPro" id="IPR036286">
    <property type="entry name" value="LexA/Signal_pep-like_sf"/>
</dbReference>
<evidence type="ECO:0000256" key="1">
    <source>
        <dbReference type="ARBA" id="ARBA00000677"/>
    </source>
</evidence>
<dbReference type="PROSITE" id="PS00501">
    <property type="entry name" value="SPASE_I_1"/>
    <property type="match status" value="1"/>
</dbReference>
<feature type="transmembrane region" description="Helical" evidence="7">
    <location>
        <begin position="28"/>
        <end position="46"/>
    </location>
</feature>
<dbReference type="SUPFAM" id="SSF51306">
    <property type="entry name" value="LexA/Signal peptidase"/>
    <property type="match status" value="1"/>
</dbReference>
<comment type="caution">
    <text evidence="9">The sequence shown here is derived from an EMBL/GenBank/DDBJ whole genome shotgun (WGS) entry which is preliminary data.</text>
</comment>
<dbReference type="GO" id="GO:0009003">
    <property type="term" value="F:signal peptidase activity"/>
    <property type="evidence" value="ECO:0007669"/>
    <property type="project" value="UniProtKB-EC"/>
</dbReference>
<accession>A0A1J4V7Y9</accession>
<dbReference type="PRINTS" id="PR00727">
    <property type="entry name" value="LEADERPTASE"/>
</dbReference>
<feature type="active site" evidence="6">
    <location>
        <position position="56"/>
    </location>
</feature>
<evidence type="ECO:0000256" key="4">
    <source>
        <dbReference type="ARBA" id="ARBA00022670"/>
    </source>
</evidence>
<evidence type="ECO:0000256" key="3">
    <source>
        <dbReference type="ARBA" id="ARBA00013208"/>
    </source>
</evidence>
<dbReference type="STRING" id="1805282.AUJ44_03175"/>
<dbReference type="GO" id="GO:0016020">
    <property type="term" value="C:membrane"/>
    <property type="evidence" value="ECO:0007669"/>
    <property type="project" value="UniProtKB-SubCell"/>
</dbReference>
<dbReference type="Pfam" id="PF10502">
    <property type="entry name" value="Peptidase_S26"/>
    <property type="match status" value="1"/>
</dbReference>
<dbReference type="InterPro" id="IPR000223">
    <property type="entry name" value="Pept_S26A_signal_pept_1"/>
</dbReference>
<gene>
    <name evidence="9" type="ORF">AUJ44_03175</name>
</gene>
<protein>
    <recommendedName>
        <fullName evidence="3 7">Signal peptidase I</fullName>
        <ecNumber evidence="3 7">3.4.21.89</ecNumber>
    </recommendedName>
</protein>
<evidence type="ECO:0000313" key="9">
    <source>
        <dbReference type="EMBL" id="OIO32139.1"/>
    </source>
</evidence>
<dbReference type="InterPro" id="IPR019756">
    <property type="entry name" value="Pept_S26A_signal_pept_1_Ser-AS"/>
</dbReference>
<dbReference type="PROSITE" id="PS00761">
    <property type="entry name" value="SPASE_I_3"/>
    <property type="match status" value="1"/>
</dbReference>
<organism evidence="9 10">
    <name type="scientific">Candidatus Nomurabacteria bacterium CG1_02_47_685</name>
    <dbReference type="NCBI Taxonomy" id="1805282"/>
    <lineage>
        <taxon>Bacteria</taxon>
        <taxon>Candidatus Nomuraibacteriota</taxon>
    </lineage>
</organism>
<dbReference type="PANTHER" id="PTHR43390">
    <property type="entry name" value="SIGNAL PEPTIDASE I"/>
    <property type="match status" value="1"/>
</dbReference>
<dbReference type="EC" id="3.4.21.89" evidence="3 7"/>
<name>A0A1J4V7Y9_9BACT</name>
<keyword evidence="7" id="KW-0472">Membrane</keyword>
<dbReference type="Gene3D" id="2.10.109.10">
    <property type="entry name" value="Umud Fragment, subunit A"/>
    <property type="match status" value="1"/>
</dbReference>
<dbReference type="CDD" id="cd06530">
    <property type="entry name" value="S26_SPase_I"/>
    <property type="match status" value="1"/>
</dbReference>
<evidence type="ECO:0000256" key="5">
    <source>
        <dbReference type="ARBA" id="ARBA00022801"/>
    </source>
</evidence>
<keyword evidence="4 7" id="KW-0645">Protease</keyword>
<dbReference type="GO" id="GO:0006465">
    <property type="term" value="P:signal peptide processing"/>
    <property type="evidence" value="ECO:0007669"/>
    <property type="project" value="InterPro"/>
</dbReference>
<evidence type="ECO:0000313" key="10">
    <source>
        <dbReference type="Proteomes" id="UP000183206"/>
    </source>
</evidence>
<dbReference type="InterPro" id="IPR019533">
    <property type="entry name" value="Peptidase_S26"/>
</dbReference>
<evidence type="ECO:0000256" key="7">
    <source>
        <dbReference type="RuleBase" id="RU362042"/>
    </source>
</evidence>
<keyword evidence="7" id="KW-0812">Transmembrane</keyword>
<comment type="similarity">
    <text evidence="2 7">Belongs to the peptidase S26 family.</text>
</comment>
<dbReference type="GO" id="GO:0004252">
    <property type="term" value="F:serine-type endopeptidase activity"/>
    <property type="evidence" value="ECO:0007669"/>
    <property type="project" value="InterPro"/>
</dbReference>
<keyword evidence="5 7" id="KW-0378">Hydrolase</keyword>
<feature type="active site" evidence="6">
    <location>
        <position position="99"/>
    </location>
</feature>